<keyword evidence="12" id="KW-1185">Reference proteome</keyword>
<proteinExistence type="predicted"/>
<evidence type="ECO:0000256" key="4">
    <source>
        <dbReference type="ARBA" id="ARBA00022679"/>
    </source>
</evidence>
<keyword evidence="5" id="KW-0547">Nucleotide-binding</keyword>
<keyword evidence="7" id="KW-0067">ATP-binding</keyword>
<evidence type="ECO:0000313" key="11">
    <source>
        <dbReference type="EMBL" id="MBE8713521.1"/>
    </source>
</evidence>
<dbReference type="Proteomes" id="UP000616201">
    <property type="component" value="Unassembled WGS sequence"/>
</dbReference>
<sequence>MGNKIRILLLILTASFLVTALTIHNIINYDDMLTLDTQTLTENLHAKETTINDIFNDSILMKTFENVDRYPTQVLDYTQELVKEYGIYLYIYKNHTPVFWSSNLMVPRTDLGLKFQTSYLDMDNRSFVAKKKEISPEVTVLALIHIKRNFTATNEYLNNKFSTKLIDNDNLALANYADTDNIRNIYSTDGTYLFSVKLKDGKHNNIYLNIQFACIILAMFTFLILANNVCMMLARKGKPILSIVIFGLILLLLRYIDLKINWLSINSSLGIFDPKYYAYNFWLPNLWAFLMASISLFWFVCYITSIQSYIQVPKKLSDRKVFIPIAVLVLFSIYGFSYLLFKYLSTLAIYTSNYNQDFTKILDLNLYSWINVFILCLNVLLLILFIDNAVNFLKKLINNLTLSLNLQLIVLILVITLVISLDLNPLSYFLLGVLIMLISFSFYKSKAYKLSRFIFTILLISIIASLNYFDSMRLKKIENMKLVLSNLEAEDDLNALSLFGEIETDIEDDKQLSQLFEISLPNTDTEYISNYLKNIYFSGYLSKFEFQAYYLYDGKPLDNSSTNKIEEYREKVINKSVKVANLNSFYRIQSELGTHEYFTQLELPIRDSTHTVQIFINLKNKTYSPTLPYPAILTDQKLEFLHSQSTFQNSFAMYKDGNLIMQNGDYTYPNSDKNFPKEVNTYESINNMDGYMHIMLRPNVHTTLLMSKPVPSLWDFIATVSFIFIVLYAFFSLFQGAKYIFNTVEQKSFKINSIKYHFLALKNQIQYSTRIQTLVVGTVLFAIMLTGIIAFVSINTQLEKTRETTRLKYISEIGKKIENYIVENETEVSASSVERILNSISGVNTTDFNLFNKEGRLIYTSQPRIYELELISNFINPVAFTSLNVLKKSDLIINEKVGTFEYDASYSAIKNSDYNIVAFLNVPYFSSRGEENASKNLLLNTLLNIYTIVMISFGFFAVIVSNKITRPLNIIGKKLSQTNIGKNSNDPLFWERDDEIGALIKEYNYMLVKLEKNAEQLMNAERESAWREMAKQVAHEIKNPLTPMKLGIQQLERSFDENDPRFKERFKKVANSFIEQINSLTLIANEFSNFAKMPETELMEINLLEKINKATILYSNSNVDIKIYNETNKNGVIVIGDRDQLLRTFNNLIKNSIEAEVGKRKKRVRIYVSIIDEHNVQVLLEDNGMGISDELLPKIFQPNFTTKSSGTGLGLAFVKKTIESMDGTITFETKPNIGTTFIMVLPYERLV</sequence>
<evidence type="ECO:0000256" key="8">
    <source>
        <dbReference type="ARBA" id="ARBA00023012"/>
    </source>
</evidence>
<evidence type="ECO:0000256" key="1">
    <source>
        <dbReference type="ARBA" id="ARBA00000085"/>
    </source>
</evidence>
<gene>
    <name evidence="11" type="ORF">C4F49_07505</name>
</gene>
<feature type="transmembrane region" description="Helical" evidence="9">
    <location>
        <begin position="366"/>
        <end position="385"/>
    </location>
</feature>
<dbReference type="PRINTS" id="PR00344">
    <property type="entry name" value="BCTRLSENSOR"/>
</dbReference>
<feature type="transmembrane region" description="Helical" evidence="9">
    <location>
        <begin position="239"/>
        <end position="256"/>
    </location>
</feature>
<evidence type="ECO:0000256" key="6">
    <source>
        <dbReference type="ARBA" id="ARBA00022777"/>
    </source>
</evidence>
<dbReference type="InterPro" id="IPR036097">
    <property type="entry name" value="HisK_dim/P_sf"/>
</dbReference>
<feature type="transmembrane region" description="Helical" evidence="9">
    <location>
        <begin position="276"/>
        <end position="300"/>
    </location>
</feature>
<feature type="transmembrane region" description="Helical" evidence="9">
    <location>
        <begin position="771"/>
        <end position="794"/>
    </location>
</feature>
<evidence type="ECO:0000256" key="5">
    <source>
        <dbReference type="ARBA" id="ARBA00022741"/>
    </source>
</evidence>
<dbReference type="GO" id="GO:0005524">
    <property type="term" value="F:ATP binding"/>
    <property type="evidence" value="ECO:0007669"/>
    <property type="project" value="UniProtKB-KW"/>
</dbReference>
<reference evidence="11" key="1">
    <citation type="submission" date="2018-02" db="EMBL/GenBank/DDBJ databases">
        <authorList>
            <person name="Vasarhelyi B.M."/>
            <person name="Deshmukh S."/>
            <person name="Balint B."/>
            <person name="Kukolya J."/>
        </authorList>
    </citation>
    <scope>NUCLEOTIDE SEQUENCE</scope>
    <source>
        <strain evidence="11">KB22</strain>
    </source>
</reference>
<dbReference type="SUPFAM" id="SSF55874">
    <property type="entry name" value="ATPase domain of HSP90 chaperone/DNA topoisomerase II/histidine kinase"/>
    <property type="match status" value="1"/>
</dbReference>
<evidence type="ECO:0000256" key="2">
    <source>
        <dbReference type="ARBA" id="ARBA00012438"/>
    </source>
</evidence>
<feature type="transmembrane region" description="Helical" evidence="9">
    <location>
        <begin position="397"/>
        <end position="419"/>
    </location>
</feature>
<dbReference type="Gene3D" id="6.10.340.10">
    <property type="match status" value="1"/>
</dbReference>
<dbReference type="SUPFAM" id="SSF47384">
    <property type="entry name" value="Homodimeric domain of signal transducing histidine kinase"/>
    <property type="match status" value="1"/>
</dbReference>
<feature type="transmembrane region" description="Helical" evidence="9">
    <location>
        <begin position="450"/>
        <end position="469"/>
    </location>
</feature>
<dbReference type="PANTHER" id="PTHR43065">
    <property type="entry name" value="SENSOR HISTIDINE KINASE"/>
    <property type="match status" value="1"/>
</dbReference>
<name>A0A928UUD6_9SPHI</name>
<keyword evidence="9" id="KW-0812">Transmembrane</keyword>
<dbReference type="InterPro" id="IPR003594">
    <property type="entry name" value="HATPase_dom"/>
</dbReference>
<dbReference type="InterPro" id="IPR005467">
    <property type="entry name" value="His_kinase_dom"/>
</dbReference>
<dbReference type="PANTHER" id="PTHR43065:SF10">
    <property type="entry name" value="PEROXIDE STRESS-ACTIVATED HISTIDINE KINASE MAK3"/>
    <property type="match status" value="1"/>
</dbReference>
<dbReference type="AlphaFoldDB" id="A0A928UUD6"/>
<feature type="transmembrane region" description="Helical" evidence="9">
    <location>
        <begin position="937"/>
        <end position="960"/>
    </location>
</feature>
<dbReference type="InterPro" id="IPR004358">
    <property type="entry name" value="Sig_transdc_His_kin-like_C"/>
</dbReference>
<organism evidence="11 12">
    <name type="scientific">Sphingobacterium hungaricum</name>
    <dbReference type="NCBI Taxonomy" id="2082723"/>
    <lineage>
        <taxon>Bacteria</taxon>
        <taxon>Pseudomonadati</taxon>
        <taxon>Bacteroidota</taxon>
        <taxon>Sphingobacteriia</taxon>
        <taxon>Sphingobacteriales</taxon>
        <taxon>Sphingobacteriaceae</taxon>
        <taxon>Sphingobacterium</taxon>
    </lineage>
</organism>
<dbReference type="CDD" id="cd00082">
    <property type="entry name" value="HisKA"/>
    <property type="match status" value="1"/>
</dbReference>
<evidence type="ECO:0000256" key="7">
    <source>
        <dbReference type="ARBA" id="ARBA00022840"/>
    </source>
</evidence>
<keyword evidence="4" id="KW-0808">Transferase</keyword>
<dbReference type="SMART" id="SM00388">
    <property type="entry name" value="HisKA"/>
    <property type="match status" value="1"/>
</dbReference>
<keyword evidence="3" id="KW-0597">Phosphoprotein</keyword>
<evidence type="ECO:0000256" key="3">
    <source>
        <dbReference type="ARBA" id="ARBA00022553"/>
    </source>
</evidence>
<dbReference type="EC" id="2.7.13.3" evidence="2"/>
<comment type="caution">
    <text evidence="11">The sequence shown here is derived from an EMBL/GenBank/DDBJ whole genome shotgun (WGS) entry which is preliminary data.</text>
</comment>
<dbReference type="GO" id="GO:0000155">
    <property type="term" value="F:phosphorelay sensor kinase activity"/>
    <property type="evidence" value="ECO:0007669"/>
    <property type="project" value="InterPro"/>
</dbReference>
<dbReference type="EMBL" id="PRDK01000004">
    <property type="protein sequence ID" value="MBE8713521.1"/>
    <property type="molecule type" value="Genomic_DNA"/>
</dbReference>
<dbReference type="InterPro" id="IPR036890">
    <property type="entry name" value="HATPase_C_sf"/>
</dbReference>
<dbReference type="Pfam" id="PF02518">
    <property type="entry name" value="HATPase_c"/>
    <property type="match status" value="1"/>
</dbReference>
<feature type="domain" description="Histidine kinase" evidence="10">
    <location>
        <begin position="1032"/>
        <end position="1245"/>
    </location>
</feature>
<accession>A0A928UUD6</accession>
<comment type="catalytic activity">
    <reaction evidence="1">
        <text>ATP + protein L-histidine = ADP + protein N-phospho-L-histidine.</text>
        <dbReference type="EC" id="2.7.13.3"/>
    </reaction>
</comment>
<keyword evidence="9" id="KW-0472">Membrane</keyword>
<feature type="transmembrane region" description="Helical" evidence="9">
    <location>
        <begin position="425"/>
        <end position="443"/>
    </location>
</feature>
<dbReference type="SMART" id="SM00387">
    <property type="entry name" value="HATPase_c"/>
    <property type="match status" value="1"/>
</dbReference>
<dbReference type="RefSeq" id="WP_196935459.1">
    <property type="nucleotide sequence ID" value="NZ_MU158698.1"/>
</dbReference>
<evidence type="ECO:0000259" key="10">
    <source>
        <dbReference type="PROSITE" id="PS50109"/>
    </source>
</evidence>
<keyword evidence="9" id="KW-1133">Transmembrane helix</keyword>
<dbReference type="InterPro" id="IPR003661">
    <property type="entry name" value="HisK_dim/P_dom"/>
</dbReference>
<dbReference type="PROSITE" id="PS50109">
    <property type="entry name" value="HIS_KIN"/>
    <property type="match status" value="1"/>
</dbReference>
<dbReference type="Gene3D" id="3.30.565.10">
    <property type="entry name" value="Histidine kinase-like ATPase, C-terminal domain"/>
    <property type="match status" value="1"/>
</dbReference>
<feature type="transmembrane region" description="Helical" evidence="9">
    <location>
        <begin position="206"/>
        <end position="227"/>
    </location>
</feature>
<dbReference type="Pfam" id="PF00512">
    <property type="entry name" value="HisKA"/>
    <property type="match status" value="1"/>
</dbReference>
<evidence type="ECO:0000256" key="9">
    <source>
        <dbReference type="SAM" id="Phobius"/>
    </source>
</evidence>
<keyword evidence="8" id="KW-0902">Two-component regulatory system</keyword>
<keyword evidence="6 11" id="KW-0418">Kinase</keyword>
<feature type="transmembrane region" description="Helical" evidence="9">
    <location>
        <begin position="713"/>
        <end position="734"/>
    </location>
</feature>
<feature type="transmembrane region" description="Helical" evidence="9">
    <location>
        <begin position="321"/>
        <end position="341"/>
    </location>
</feature>
<dbReference type="Gene3D" id="1.10.287.130">
    <property type="match status" value="1"/>
</dbReference>
<evidence type="ECO:0000313" key="12">
    <source>
        <dbReference type="Proteomes" id="UP000616201"/>
    </source>
</evidence>
<protein>
    <recommendedName>
        <fullName evidence="2">histidine kinase</fullName>
        <ecNumber evidence="2">2.7.13.3</ecNumber>
    </recommendedName>
</protein>